<gene>
    <name evidence="4" type="ORF">EV385_6690</name>
</gene>
<feature type="domain" description="Histidine kinase/HSP90-like ATPase" evidence="3">
    <location>
        <begin position="37"/>
        <end position="149"/>
    </location>
</feature>
<feature type="region of interest" description="Disordered" evidence="2">
    <location>
        <begin position="157"/>
        <end position="194"/>
    </location>
</feature>
<dbReference type="OrthoDB" id="3185978at2"/>
<dbReference type="InterPro" id="IPR050267">
    <property type="entry name" value="Anti-sigma-factor_SerPK"/>
</dbReference>
<reference evidence="4 5" key="1">
    <citation type="submission" date="2019-02" db="EMBL/GenBank/DDBJ databases">
        <title>Sequencing the genomes of 1000 actinobacteria strains.</title>
        <authorList>
            <person name="Klenk H.-P."/>
        </authorList>
    </citation>
    <scope>NUCLEOTIDE SEQUENCE [LARGE SCALE GENOMIC DNA]</scope>
    <source>
        <strain evidence="4 5">DSM 45162</strain>
    </source>
</reference>
<dbReference type="AlphaFoldDB" id="A0A4Q7Z9Q5"/>
<keyword evidence="5" id="KW-1185">Reference proteome</keyword>
<keyword evidence="1" id="KW-0808">Transferase</keyword>
<dbReference type="PANTHER" id="PTHR35526:SF3">
    <property type="entry name" value="ANTI-SIGMA-F FACTOR RSBW"/>
    <property type="match status" value="1"/>
</dbReference>
<name>A0A4Q7Z9Q5_9ACTN</name>
<dbReference type="InterPro" id="IPR003594">
    <property type="entry name" value="HATPase_dom"/>
</dbReference>
<evidence type="ECO:0000256" key="1">
    <source>
        <dbReference type="ARBA" id="ARBA00022527"/>
    </source>
</evidence>
<dbReference type="EMBL" id="SHKY01000002">
    <property type="protein sequence ID" value="RZU46615.1"/>
    <property type="molecule type" value="Genomic_DNA"/>
</dbReference>
<dbReference type="Proteomes" id="UP000292564">
    <property type="component" value="Unassembled WGS sequence"/>
</dbReference>
<dbReference type="Gene3D" id="3.30.565.10">
    <property type="entry name" value="Histidine kinase-like ATPase, C-terminal domain"/>
    <property type="match status" value="1"/>
</dbReference>
<dbReference type="SUPFAM" id="SSF55874">
    <property type="entry name" value="ATPase domain of HSP90 chaperone/DNA topoisomerase II/histidine kinase"/>
    <property type="match status" value="1"/>
</dbReference>
<evidence type="ECO:0000313" key="5">
    <source>
        <dbReference type="Proteomes" id="UP000292564"/>
    </source>
</evidence>
<organism evidence="4 5">
    <name type="scientific">Krasilnikovia cinnamomea</name>
    <dbReference type="NCBI Taxonomy" id="349313"/>
    <lineage>
        <taxon>Bacteria</taxon>
        <taxon>Bacillati</taxon>
        <taxon>Actinomycetota</taxon>
        <taxon>Actinomycetes</taxon>
        <taxon>Micromonosporales</taxon>
        <taxon>Micromonosporaceae</taxon>
        <taxon>Krasilnikovia</taxon>
    </lineage>
</organism>
<keyword evidence="1" id="KW-0418">Kinase</keyword>
<dbReference type="InterPro" id="IPR036890">
    <property type="entry name" value="HATPase_C_sf"/>
</dbReference>
<accession>A0A4Q7Z9Q5</accession>
<evidence type="ECO:0000256" key="2">
    <source>
        <dbReference type="SAM" id="MobiDB-lite"/>
    </source>
</evidence>
<comment type="caution">
    <text evidence="4">The sequence shown here is derived from an EMBL/GenBank/DDBJ whole genome shotgun (WGS) entry which is preliminary data.</text>
</comment>
<dbReference type="RefSeq" id="WP_130513806.1">
    <property type="nucleotide sequence ID" value="NZ_SHKY01000002.1"/>
</dbReference>
<sequence>MTTTSPTPGMPVATRAAGPAPSPAVRIDAVLPRLAWTIAHARHLTRAAVTRTGITPDDRDAVEIAVSEACTNAVLHADPATDYQLSIRVDGPHCEVHVSDLGGGIHHPLPGPPTPTAIGSRGLALIRALTDALTVGTADPAGTTVHFTKIMRVGGGAAATDAGTPSRHPGTRQADAVTAPPPAQDPAPHDGAPR</sequence>
<evidence type="ECO:0000313" key="4">
    <source>
        <dbReference type="EMBL" id="RZU46615.1"/>
    </source>
</evidence>
<proteinExistence type="predicted"/>
<dbReference type="CDD" id="cd16936">
    <property type="entry name" value="HATPase_RsbW-like"/>
    <property type="match status" value="1"/>
</dbReference>
<dbReference type="PANTHER" id="PTHR35526">
    <property type="entry name" value="ANTI-SIGMA-F FACTOR RSBW-RELATED"/>
    <property type="match status" value="1"/>
</dbReference>
<keyword evidence="1" id="KW-0723">Serine/threonine-protein kinase</keyword>
<dbReference type="GO" id="GO:0004674">
    <property type="term" value="F:protein serine/threonine kinase activity"/>
    <property type="evidence" value="ECO:0007669"/>
    <property type="project" value="UniProtKB-KW"/>
</dbReference>
<dbReference type="Pfam" id="PF13581">
    <property type="entry name" value="HATPase_c_2"/>
    <property type="match status" value="1"/>
</dbReference>
<feature type="region of interest" description="Disordered" evidence="2">
    <location>
        <begin position="1"/>
        <end position="22"/>
    </location>
</feature>
<evidence type="ECO:0000259" key="3">
    <source>
        <dbReference type="Pfam" id="PF13581"/>
    </source>
</evidence>
<protein>
    <submittedName>
        <fullName evidence="4">Anti-sigma regulatory factor (Ser/Thr protein kinase)</fullName>
    </submittedName>
</protein>